<organism evidence="2 3">
    <name type="scientific">Sistotremastrum niveocremeum HHB9708</name>
    <dbReference type="NCBI Taxonomy" id="1314777"/>
    <lineage>
        <taxon>Eukaryota</taxon>
        <taxon>Fungi</taxon>
        <taxon>Dikarya</taxon>
        <taxon>Basidiomycota</taxon>
        <taxon>Agaricomycotina</taxon>
        <taxon>Agaricomycetes</taxon>
        <taxon>Sistotremastrales</taxon>
        <taxon>Sistotremastraceae</taxon>
        <taxon>Sertulicium</taxon>
        <taxon>Sertulicium niveocremeum</taxon>
    </lineage>
</organism>
<accession>A0A164WEB8</accession>
<evidence type="ECO:0000256" key="1">
    <source>
        <dbReference type="SAM" id="MobiDB-lite"/>
    </source>
</evidence>
<reference evidence="2 3" key="1">
    <citation type="journal article" date="2016" name="Mol. Biol. Evol.">
        <title>Comparative Genomics of Early-Diverging Mushroom-Forming Fungi Provides Insights into the Origins of Lignocellulose Decay Capabilities.</title>
        <authorList>
            <person name="Nagy L.G."/>
            <person name="Riley R."/>
            <person name="Tritt A."/>
            <person name="Adam C."/>
            <person name="Daum C."/>
            <person name="Floudas D."/>
            <person name="Sun H."/>
            <person name="Yadav J.S."/>
            <person name="Pangilinan J."/>
            <person name="Larsson K.H."/>
            <person name="Matsuura K."/>
            <person name="Barry K."/>
            <person name="Labutti K."/>
            <person name="Kuo R."/>
            <person name="Ohm R.A."/>
            <person name="Bhattacharya S.S."/>
            <person name="Shirouzu T."/>
            <person name="Yoshinaga Y."/>
            <person name="Martin F.M."/>
            <person name="Grigoriev I.V."/>
            <person name="Hibbett D.S."/>
        </authorList>
    </citation>
    <scope>NUCLEOTIDE SEQUENCE [LARGE SCALE GENOMIC DNA]</scope>
    <source>
        <strain evidence="2 3">HHB9708</strain>
    </source>
</reference>
<protein>
    <submittedName>
        <fullName evidence="2">Uncharacterized protein</fullName>
    </submittedName>
</protein>
<dbReference type="EMBL" id="KV419403">
    <property type="protein sequence ID" value="KZS94979.1"/>
    <property type="molecule type" value="Genomic_DNA"/>
</dbReference>
<dbReference type="AlphaFoldDB" id="A0A164WEB8"/>
<sequence>MGVPDGSDDSLAGDSSKTNGSEGGGVNHSYYSRSDLDDVMKLGHTGTLPNNNETWEGTVTIRGGEIEVYLKQKDISVGSAWTFKGEFFKKPKFDIRHSSDDPLTLVIDEVVFVKGPKDYKWSRAVLGVYQWHQLVLSLLDFAHITGHFAEGSLQGGLLEHSLDPEKFMPTCLVAVGQLKSSTY</sequence>
<proteinExistence type="predicted"/>
<feature type="region of interest" description="Disordered" evidence="1">
    <location>
        <begin position="1"/>
        <end position="28"/>
    </location>
</feature>
<evidence type="ECO:0000313" key="3">
    <source>
        <dbReference type="Proteomes" id="UP000076722"/>
    </source>
</evidence>
<gene>
    <name evidence="2" type="ORF">SISNIDRAFT_465213</name>
</gene>
<evidence type="ECO:0000313" key="2">
    <source>
        <dbReference type="EMBL" id="KZS94979.1"/>
    </source>
</evidence>
<keyword evidence="3" id="KW-1185">Reference proteome</keyword>
<dbReference type="Proteomes" id="UP000076722">
    <property type="component" value="Unassembled WGS sequence"/>
</dbReference>
<name>A0A164WEB8_9AGAM</name>